<name>A0A3D8QB47_9HELO</name>
<keyword evidence="2" id="KW-0677">Repeat</keyword>
<dbReference type="NCBIfam" id="TIGR02232">
    <property type="entry name" value="myxo_disulf_rpt"/>
    <property type="match status" value="1"/>
</dbReference>
<proteinExistence type="predicted"/>
<keyword evidence="3" id="KW-1015">Disulfide bond</keyword>
<evidence type="ECO:0000256" key="2">
    <source>
        <dbReference type="ARBA" id="ARBA00022737"/>
    </source>
</evidence>
<gene>
    <name evidence="4" type="ORF">BP5796_11987</name>
</gene>
<organism evidence="4 5">
    <name type="scientific">Coleophoma crateriformis</name>
    <dbReference type="NCBI Taxonomy" id="565419"/>
    <lineage>
        <taxon>Eukaryota</taxon>
        <taxon>Fungi</taxon>
        <taxon>Dikarya</taxon>
        <taxon>Ascomycota</taxon>
        <taxon>Pezizomycotina</taxon>
        <taxon>Leotiomycetes</taxon>
        <taxon>Helotiales</taxon>
        <taxon>Dermateaceae</taxon>
        <taxon>Coleophoma</taxon>
    </lineage>
</organism>
<dbReference type="OrthoDB" id="291007at2759"/>
<evidence type="ECO:0000313" key="5">
    <source>
        <dbReference type="Proteomes" id="UP000256328"/>
    </source>
</evidence>
<reference evidence="4 5" key="1">
    <citation type="journal article" date="2018" name="IMA Fungus">
        <title>IMA Genome-F 9: Draft genome sequence of Annulohypoxylon stygium, Aspergillus mulundensis, Berkeleyomyces basicola (syn. Thielaviopsis basicola), Ceratocystis smalleyi, two Cercospora beticola strains, Coleophoma cylindrospora, Fusarium fracticaudum, Phialophora cf. hyalina, and Morchella septimelata.</title>
        <authorList>
            <person name="Wingfield B.D."/>
            <person name="Bills G.F."/>
            <person name="Dong Y."/>
            <person name="Huang W."/>
            <person name="Nel W.J."/>
            <person name="Swalarsk-Parry B.S."/>
            <person name="Vaghefi N."/>
            <person name="Wilken P.M."/>
            <person name="An Z."/>
            <person name="de Beer Z.W."/>
            <person name="De Vos L."/>
            <person name="Chen L."/>
            <person name="Duong T.A."/>
            <person name="Gao Y."/>
            <person name="Hammerbacher A."/>
            <person name="Kikkert J.R."/>
            <person name="Li Y."/>
            <person name="Li H."/>
            <person name="Li K."/>
            <person name="Li Q."/>
            <person name="Liu X."/>
            <person name="Ma X."/>
            <person name="Naidoo K."/>
            <person name="Pethybridge S.J."/>
            <person name="Sun J."/>
            <person name="Steenkamp E.T."/>
            <person name="van der Nest M.A."/>
            <person name="van Wyk S."/>
            <person name="Wingfield M.J."/>
            <person name="Xiong C."/>
            <person name="Yue Q."/>
            <person name="Zhang X."/>
        </authorList>
    </citation>
    <scope>NUCLEOTIDE SEQUENCE [LARGE SCALE GENOMIC DNA]</scope>
    <source>
        <strain evidence="4 5">BP5796</strain>
    </source>
</reference>
<dbReference type="Proteomes" id="UP000256328">
    <property type="component" value="Unassembled WGS sequence"/>
</dbReference>
<dbReference type="InterPro" id="IPR011936">
    <property type="entry name" value="Myxo_disulph_rpt"/>
</dbReference>
<sequence length="414" mass="43382">MKISTAGIFTGLLGIVCAEDYLFIDTLLYDEYDSVINHLNQTAKVVNETEWMAMTTADFAQYKAIVISDPDGTDDPTLYAFLDDTKDVWGPAVTGNIILIGTDPSNHENLGTEGAGVLIDNAVSFAAAGEDLTGKSITGLYFALSHLYDTIDNDTVLYLSYFGDFGVHGNLGCYDTAHIVASSPALGTLSDPDLSNWGCSVHEAFTRYPTVGINAFQALAIAQDVAGDGSRTFGDGTAGVPYIISRGATPSGCGDGRFDPTLGEECDDGNLLNGDGCSLSCKCESGRSDGNGNCLPRIESSTSLNSTSTIPISTSFANSTTGPNTLTVPFNNFTTATTALTAAPTSNSSTSMTITTASSLPASTTIITISSSPPPMVYPVYPIIIGVEIIIYIDIIEFCAIKGRSTSRKSAVPP</sequence>
<evidence type="ECO:0000256" key="3">
    <source>
        <dbReference type="ARBA" id="ARBA00023157"/>
    </source>
</evidence>
<accession>A0A3D8QB47</accession>
<keyword evidence="1" id="KW-0732">Signal</keyword>
<dbReference type="EMBL" id="PDLN01000020">
    <property type="protein sequence ID" value="RDW59063.1"/>
    <property type="molecule type" value="Genomic_DNA"/>
</dbReference>
<protein>
    <recommendedName>
        <fullName evidence="6">DUF4215 domain-containing protein</fullName>
    </recommendedName>
</protein>
<evidence type="ECO:0000313" key="4">
    <source>
        <dbReference type="EMBL" id="RDW59063.1"/>
    </source>
</evidence>
<keyword evidence="5" id="KW-1185">Reference proteome</keyword>
<evidence type="ECO:0008006" key="6">
    <source>
        <dbReference type="Google" id="ProtNLM"/>
    </source>
</evidence>
<comment type="caution">
    <text evidence="4">The sequence shown here is derived from an EMBL/GenBank/DDBJ whole genome shotgun (WGS) entry which is preliminary data.</text>
</comment>
<dbReference type="AlphaFoldDB" id="A0A3D8QB47"/>
<evidence type="ECO:0000256" key="1">
    <source>
        <dbReference type="ARBA" id="ARBA00022729"/>
    </source>
</evidence>